<evidence type="ECO:0000313" key="5">
    <source>
        <dbReference type="Proteomes" id="UP000019116"/>
    </source>
</evidence>
<dbReference type="PANTHER" id="PTHR36073">
    <property type="match status" value="1"/>
</dbReference>
<feature type="compositionally biased region" description="Basic and acidic residues" evidence="2">
    <location>
        <begin position="194"/>
        <end position="203"/>
    </location>
</feature>
<sequence length="356" mass="38700">MLFSPCSVAACGARSLRHLAVAAVSLPMLLFCDAMVWAVTFLTFPVRLLAAADRERKLERLVGEMQGQMERVVWENRDLEQRLRTTLKENATMEGILDEMEEENEDAFARIDLLESQVRAEPHPSIRHCGDAEQSRARVWYTNFVLGVGSCSFGMQLKAVKKENMRLKEQRGKSVWDKAAATVAVAGNGGGKKKAGEPRPWEGKEEEEEEATAQKDRPVVFRPGDLDAFPPSEARDQLLRATARRRSLFSLGMSLTVGGIAWSADKPCLPLLAGLVAVVAMSMCSVSRLFHAPAGRRGLPPASAASDGAVALLSLNWFLLGVLTYPMLPGVARAVVPRAARLAGPAIAWLAAAVPV</sequence>
<keyword evidence="3" id="KW-0812">Transmembrane</keyword>
<dbReference type="Gramene" id="TraesJUL3A03G01530040.2">
    <property type="protein sequence ID" value="TraesJUL3A03G01530040.2"/>
    <property type="gene ID" value="TraesJUL3A03G01530040"/>
</dbReference>
<dbReference type="EnsemblPlants" id="TraesCS3A02G506000.1">
    <property type="protein sequence ID" value="TraesCS3A02G506000.1"/>
    <property type="gene ID" value="TraesCS3A02G506000"/>
</dbReference>
<dbReference type="Proteomes" id="UP000019116">
    <property type="component" value="Chromosome 3A"/>
</dbReference>
<dbReference type="STRING" id="4565.A0A3B6EUS6"/>
<dbReference type="Gramene" id="TraesCLE_scaffold_077140_01G000100.1">
    <property type="protein sequence ID" value="TraesCLE_scaffold_077140_01G000100.1"/>
    <property type="gene ID" value="TraesCLE_scaffold_077140_01G000100"/>
</dbReference>
<feature type="coiled-coil region" evidence="1">
    <location>
        <begin position="83"/>
        <end position="117"/>
    </location>
</feature>
<feature type="transmembrane region" description="Helical" evidence="3">
    <location>
        <begin position="270"/>
        <end position="290"/>
    </location>
</feature>
<keyword evidence="3" id="KW-0472">Membrane</keyword>
<dbReference type="AlphaFoldDB" id="A0A3B6EUS6"/>
<organism evidence="4">
    <name type="scientific">Triticum aestivum</name>
    <name type="common">Wheat</name>
    <dbReference type="NCBI Taxonomy" id="4565"/>
    <lineage>
        <taxon>Eukaryota</taxon>
        <taxon>Viridiplantae</taxon>
        <taxon>Streptophyta</taxon>
        <taxon>Embryophyta</taxon>
        <taxon>Tracheophyta</taxon>
        <taxon>Spermatophyta</taxon>
        <taxon>Magnoliopsida</taxon>
        <taxon>Liliopsida</taxon>
        <taxon>Poales</taxon>
        <taxon>Poaceae</taxon>
        <taxon>BOP clade</taxon>
        <taxon>Pooideae</taxon>
        <taxon>Triticodae</taxon>
        <taxon>Triticeae</taxon>
        <taxon>Triticinae</taxon>
        <taxon>Triticum</taxon>
    </lineage>
</organism>
<dbReference type="PANTHER" id="PTHR36073:SF1">
    <property type="entry name" value="OS01G0962100 PROTEIN"/>
    <property type="match status" value="1"/>
</dbReference>
<keyword evidence="1" id="KW-0175">Coiled coil</keyword>
<dbReference type="Gramene" id="TraesCS3A03G1191700.1">
    <property type="protein sequence ID" value="TraesCS3A03G1191700.1.CDS"/>
    <property type="gene ID" value="TraesCS3A03G1191700"/>
</dbReference>
<feature type="region of interest" description="Disordered" evidence="2">
    <location>
        <begin position="186"/>
        <end position="216"/>
    </location>
</feature>
<name>A0A3B6EUS6_WHEAT</name>
<dbReference type="Gramene" id="TraesARI3A03G01538860.2">
    <property type="protein sequence ID" value="TraesARI3A03G01538860.2"/>
    <property type="gene ID" value="TraesARI3A03G01538860"/>
</dbReference>
<accession>A0A3B6EUS6</accession>
<reference evidence="4" key="1">
    <citation type="submission" date="2018-08" db="EMBL/GenBank/DDBJ databases">
        <authorList>
            <person name="Rossello M."/>
        </authorList>
    </citation>
    <scope>NUCLEOTIDE SEQUENCE [LARGE SCALE GENOMIC DNA]</scope>
    <source>
        <strain evidence="4">cv. Chinese Spring</strain>
    </source>
</reference>
<dbReference type="Gramene" id="TraesROB_scaffold_084417_01G000100.1">
    <property type="protein sequence ID" value="TraesROB_scaffold_084417_01G000100.1"/>
    <property type="gene ID" value="TraesROB_scaffold_084417_01G000100"/>
</dbReference>
<dbReference type="Gramene" id="TraesPARA_EIv1.0_0885810.2">
    <property type="protein sequence ID" value="TraesPARA_EIv1.0_0885810.2.CDS"/>
    <property type="gene ID" value="TraesPARA_EIv1.0_0885810"/>
</dbReference>
<evidence type="ECO:0000256" key="1">
    <source>
        <dbReference type="SAM" id="Coils"/>
    </source>
</evidence>
<evidence type="ECO:0000256" key="3">
    <source>
        <dbReference type="SAM" id="Phobius"/>
    </source>
</evidence>
<keyword evidence="5" id="KW-1185">Reference proteome</keyword>
<dbReference type="Gramene" id="TraesCAD_scaffold_073626_01G000200.1">
    <property type="protein sequence ID" value="TraesCAD_scaffold_073626_01G000200.1"/>
    <property type="gene ID" value="TraesCAD_scaffold_073626_01G000200"/>
</dbReference>
<feature type="transmembrane region" description="Helical" evidence="3">
    <location>
        <begin position="247"/>
        <end position="264"/>
    </location>
</feature>
<dbReference type="Gramene" id="TraesJAG3A03G01526130.2">
    <property type="protein sequence ID" value="TraesJAG3A03G01526130.2"/>
    <property type="gene ID" value="TraesJAG3A03G01526130"/>
</dbReference>
<protein>
    <submittedName>
        <fullName evidence="4">Uncharacterized protein</fullName>
    </submittedName>
</protein>
<dbReference type="Gramene" id="TraesCS3A02G506000.1">
    <property type="protein sequence ID" value="TraesCS3A02G506000.1"/>
    <property type="gene ID" value="TraesCS3A02G506000"/>
</dbReference>
<reference evidence="4" key="2">
    <citation type="submission" date="2018-10" db="UniProtKB">
        <authorList>
            <consortium name="EnsemblPlants"/>
        </authorList>
    </citation>
    <scope>IDENTIFICATION</scope>
</reference>
<feature type="transmembrane region" description="Helical" evidence="3">
    <location>
        <begin position="310"/>
        <end position="328"/>
    </location>
</feature>
<dbReference type="OrthoDB" id="1937632at2759"/>
<feature type="transmembrane region" description="Helical" evidence="3">
    <location>
        <begin position="28"/>
        <end position="50"/>
    </location>
</feature>
<evidence type="ECO:0000313" key="4">
    <source>
        <dbReference type="EnsemblPlants" id="TraesCS3A02G506000.1"/>
    </source>
</evidence>
<dbReference type="SMR" id="A0A3B6EUS6"/>
<proteinExistence type="predicted"/>
<dbReference type="Gramene" id="TraesWEE_scaffold_064269_01G000100.1">
    <property type="protein sequence ID" value="TraesWEE_scaffold_064269_01G000100.1"/>
    <property type="gene ID" value="TraesWEE_scaffold_064269_01G000100"/>
</dbReference>
<evidence type="ECO:0000256" key="2">
    <source>
        <dbReference type="SAM" id="MobiDB-lite"/>
    </source>
</evidence>
<dbReference type="OMA" id="CISACMF"/>
<gene>
    <name evidence="4" type="primary">LOC123059502</name>
</gene>
<keyword evidence="3" id="KW-1133">Transmembrane helix</keyword>
<dbReference type="Gramene" id="TraesRN3A0101220700.1">
    <property type="protein sequence ID" value="TraesRN3A0101220700.1"/>
    <property type="gene ID" value="TraesRN3A0101220700"/>
</dbReference>